<dbReference type="AlphaFoldDB" id="A0A4C1W8U0"/>
<keyword evidence="3" id="KW-1185">Reference proteome</keyword>
<feature type="region of interest" description="Disordered" evidence="1">
    <location>
        <begin position="71"/>
        <end position="111"/>
    </location>
</feature>
<dbReference type="Proteomes" id="UP000299102">
    <property type="component" value="Unassembled WGS sequence"/>
</dbReference>
<comment type="caution">
    <text evidence="2">The sequence shown here is derived from an EMBL/GenBank/DDBJ whole genome shotgun (WGS) entry which is preliminary data.</text>
</comment>
<feature type="compositionally biased region" description="Basic and acidic residues" evidence="1">
    <location>
        <begin position="95"/>
        <end position="111"/>
    </location>
</feature>
<sequence>MGPRVVFILCTLSATMPPKLVRRPTHRYQNFDLACFIVLWRGGPLRGREPQRPLRYDRELVYRAYVALSELTPGSGPRRPPRRGAAGSDGSWHVMDNHGEAPARTSWERLL</sequence>
<proteinExistence type="predicted"/>
<dbReference type="EMBL" id="BGZK01000492">
    <property type="protein sequence ID" value="GBP46939.1"/>
    <property type="molecule type" value="Genomic_DNA"/>
</dbReference>
<accession>A0A4C1W8U0</accession>
<protein>
    <submittedName>
        <fullName evidence="2">Uncharacterized protein</fullName>
    </submittedName>
</protein>
<evidence type="ECO:0000313" key="2">
    <source>
        <dbReference type="EMBL" id="GBP46939.1"/>
    </source>
</evidence>
<organism evidence="2 3">
    <name type="scientific">Eumeta variegata</name>
    <name type="common">Bagworm moth</name>
    <name type="synonym">Eumeta japonica</name>
    <dbReference type="NCBI Taxonomy" id="151549"/>
    <lineage>
        <taxon>Eukaryota</taxon>
        <taxon>Metazoa</taxon>
        <taxon>Ecdysozoa</taxon>
        <taxon>Arthropoda</taxon>
        <taxon>Hexapoda</taxon>
        <taxon>Insecta</taxon>
        <taxon>Pterygota</taxon>
        <taxon>Neoptera</taxon>
        <taxon>Endopterygota</taxon>
        <taxon>Lepidoptera</taxon>
        <taxon>Glossata</taxon>
        <taxon>Ditrysia</taxon>
        <taxon>Tineoidea</taxon>
        <taxon>Psychidae</taxon>
        <taxon>Oiketicinae</taxon>
        <taxon>Eumeta</taxon>
    </lineage>
</organism>
<gene>
    <name evidence="2" type="ORF">EVAR_30971_1</name>
</gene>
<evidence type="ECO:0000256" key="1">
    <source>
        <dbReference type="SAM" id="MobiDB-lite"/>
    </source>
</evidence>
<evidence type="ECO:0000313" key="3">
    <source>
        <dbReference type="Proteomes" id="UP000299102"/>
    </source>
</evidence>
<name>A0A4C1W8U0_EUMVA</name>
<reference evidence="2 3" key="1">
    <citation type="journal article" date="2019" name="Commun. Biol.">
        <title>The bagworm genome reveals a unique fibroin gene that provides high tensile strength.</title>
        <authorList>
            <person name="Kono N."/>
            <person name="Nakamura H."/>
            <person name="Ohtoshi R."/>
            <person name="Tomita M."/>
            <person name="Numata K."/>
            <person name="Arakawa K."/>
        </authorList>
    </citation>
    <scope>NUCLEOTIDE SEQUENCE [LARGE SCALE GENOMIC DNA]</scope>
</reference>
<feature type="compositionally biased region" description="Low complexity" evidence="1">
    <location>
        <begin position="73"/>
        <end position="88"/>
    </location>
</feature>